<dbReference type="InterPro" id="IPR017261">
    <property type="entry name" value="DNA_mismatch_repair_MutS/MSH"/>
</dbReference>
<dbReference type="Pfam" id="PF05192">
    <property type="entry name" value="MutS_III"/>
    <property type="match status" value="1"/>
</dbReference>
<evidence type="ECO:0000256" key="2">
    <source>
        <dbReference type="ARBA" id="ARBA00022741"/>
    </source>
</evidence>
<reference evidence="9 10" key="1">
    <citation type="submission" date="2021-02" db="EMBL/GenBank/DDBJ databases">
        <title>Genome assembly of Pseudopithomyces chartarum.</title>
        <authorList>
            <person name="Jauregui R."/>
            <person name="Singh J."/>
            <person name="Voisey C."/>
        </authorList>
    </citation>
    <scope>NUCLEOTIDE SEQUENCE [LARGE SCALE GENOMIC DNA]</scope>
    <source>
        <strain evidence="9 10">AGR01</strain>
    </source>
</reference>
<comment type="function">
    <text evidence="7">Component of the post-replicative DNA mismatch repair system (MMR).</text>
</comment>
<dbReference type="Pfam" id="PF01624">
    <property type="entry name" value="MutS_I"/>
    <property type="match status" value="1"/>
</dbReference>
<keyword evidence="2 7" id="KW-0547">Nucleotide-binding</keyword>
<organism evidence="9 10">
    <name type="scientific">Pseudopithomyces chartarum</name>
    <dbReference type="NCBI Taxonomy" id="1892770"/>
    <lineage>
        <taxon>Eukaryota</taxon>
        <taxon>Fungi</taxon>
        <taxon>Dikarya</taxon>
        <taxon>Ascomycota</taxon>
        <taxon>Pezizomycotina</taxon>
        <taxon>Dothideomycetes</taxon>
        <taxon>Pleosporomycetidae</taxon>
        <taxon>Pleosporales</taxon>
        <taxon>Massarineae</taxon>
        <taxon>Didymosphaeriaceae</taxon>
        <taxon>Pseudopithomyces</taxon>
    </lineage>
</organism>
<evidence type="ECO:0000256" key="4">
    <source>
        <dbReference type="ARBA" id="ARBA00022840"/>
    </source>
</evidence>
<dbReference type="InterPro" id="IPR045076">
    <property type="entry name" value="MutS"/>
</dbReference>
<dbReference type="InterPro" id="IPR027417">
    <property type="entry name" value="P-loop_NTPase"/>
</dbReference>
<dbReference type="SUPFAM" id="SSF48334">
    <property type="entry name" value="DNA repair protein MutS, domain III"/>
    <property type="match status" value="1"/>
</dbReference>
<dbReference type="GO" id="GO:0005739">
    <property type="term" value="C:mitochondrion"/>
    <property type="evidence" value="ECO:0007669"/>
    <property type="project" value="TreeGrafter"/>
</dbReference>
<dbReference type="SMART" id="SM00534">
    <property type="entry name" value="MUTSac"/>
    <property type="match status" value="1"/>
</dbReference>
<dbReference type="FunFam" id="1.10.1420.10:FF:000036">
    <property type="entry name" value="DNA mismatch repair protein Msh1"/>
    <property type="match status" value="1"/>
</dbReference>
<dbReference type="Gene3D" id="3.40.50.300">
    <property type="entry name" value="P-loop containing nucleotide triphosphate hydrolases"/>
    <property type="match status" value="1"/>
</dbReference>
<dbReference type="Proteomes" id="UP001280581">
    <property type="component" value="Unassembled WGS sequence"/>
</dbReference>
<evidence type="ECO:0000256" key="6">
    <source>
        <dbReference type="ARBA" id="ARBA00023204"/>
    </source>
</evidence>
<dbReference type="PANTHER" id="PTHR11361:SF34">
    <property type="entry name" value="DNA MISMATCH REPAIR PROTEIN MSH1, MITOCHONDRIAL"/>
    <property type="match status" value="1"/>
</dbReference>
<dbReference type="InterPro" id="IPR000432">
    <property type="entry name" value="DNA_mismatch_repair_MutS_C"/>
</dbReference>
<dbReference type="Gene3D" id="1.10.1420.10">
    <property type="match status" value="1"/>
</dbReference>
<evidence type="ECO:0000256" key="7">
    <source>
        <dbReference type="PIRNR" id="PIRNR037677"/>
    </source>
</evidence>
<dbReference type="InterPro" id="IPR007860">
    <property type="entry name" value="DNA_mmatch_repair_MutS_con_dom"/>
</dbReference>
<dbReference type="PROSITE" id="PS00486">
    <property type="entry name" value="DNA_MISMATCH_REPAIR_2"/>
    <property type="match status" value="1"/>
</dbReference>
<proteinExistence type="inferred from homology"/>
<dbReference type="InterPro" id="IPR016151">
    <property type="entry name" value="DNA_mismatch_repair_MutS_N"/>
</dbReference>
<dbReference type="GO" id="GO:0005524">
    <property type="term" value="F:ATP binding"/>
    <property type="evidence" value="ECO:0007669"/>
    <property type="project" value="UniProtKB-UniRule"/>
</dbReference>
<dbReference type="SUPFAM" id="SSF53150">
    <property type="entry name" value="DNA repair protein MutS, domain II"/>
    <property type="match status" value="1"/>
</dbReference>
<dbReference type="SMART" id="SM00533">
    <property type="entry name" value="MUTSd"/>
    <property type="match status" value="1"/>
</dbReference>
<evidence type="ECO:0000313" key="10">
    <source>
        <dbReference type="Proteomes" id="UP001280581"/>
    </source>
</evidence>
<keyword evidence="6 7" id="KW-0234">DNA repair</keyword>
<dbReference type="GO" id="GO:0030983">
    <property type="term" value="F:mismatched DNA binding"/>
    <property type="evidence" value="ECO:0007669"/>
    <property type="project" value="UniProtKB-UniRule"/>
</dbReference>
<dbReference type="Gene3D" id="3.30.420.110">
    <property type="entry name" value="MutS, connector domain"/>
    <property type="match status" value="1"/>
</dbReference>
<evidence type="ECO:0000256" key="1">
    <source>
        <dbReference type="ARBA" id="ARBA00006271"/>
    </source>
</evidence>
<comment type="caution">
    <text evidence="9">The sequence shown here is derived from an EMBL/GenBank/DDBJ whole genome shotgun (WGS) entry which is preliminary data.</text>
</comment>
<evidence type="ECO:0000313" key="9">
    <source>
        <dbReference type="EMBL" id="KAK3208281.1"/>
    </source>
</evidence>
<dbReference type="InterPro" id="IPR007696">
    <property type="entry name" value="DNA_mismatch_repair_MutS_core"/>
</dbReference>
<protein>
    <recommendedName>
        <fullName evidence="7">DNA mismatch repair protein</fullName>
    </recommendedName>
</protein>
<dbReference type="SUPFAM" id="SSF52540">
    <property type="entry name" value="P-loop containing nucleoside triphosphate hydrolases"/>
    <property type="match status" value="1"/>
</dbReference>
<dbReference type="GO" id="GO:0005634">
    <property type="term" value="C:nucleus"/>
    <property type="evidence" value="ECO:0007669"/>
    <property type="project" value="TreeGrafter"/>
</dbReference>
<dbReference type="FunFam" id="3.40.50.300:FF:001238">
    <property type="entry name" value="DNA mismatch repair protein"/>
    <property type="match status" value="1"/>
</dbReference>
<keyword evidence="4 7" id="KW-0067">ATP-binding</keyword>
<evidence type="ECO:0000256" key="3">
    <source>
        <dbReference type="ARBA" id="ARBA00022763"/>
    </source>
</evidence>
<dbReference type="InterPro" id="IPR007695">
    <property type="entry name" value="DNA_mismatch_repair_MutS-lik_N"/>
</dbReference>
<dbReference type="InterPro" id="IPR036678">
    <property type="entry name" value="MutS_con_dom_sf"/>
</dbReference>
<dbReference type="EMBL" id="WVTA01000007">
    <property type="protein sequence ID" value="KAK3208281.1"/>
    <property type="molecule type" value="Genomic_DNA"/>
</dbReference>
<keyword evidence="10" id="KW-1185">Reference proteome</keyword>
<dbReference type="AlphaFoldDB" id="A0AAN6RG77"/>
<dbReference type="GO" id="GO:0140664">
    <property type="term" value="F:ATP-dependent DNA damage sensor activity"/>
    <property type="evidence" value="ECO:0007669"/>
    <property type="project" value="InterPro"/>
</dbReference>
<gene>
    <name evidence="9" type="ORF">GRF29_77g240806</name>
</gene>
<dbReference type="Pfam" id="PF00488">
    <property type="entry name" value="MutS_V"/>
    <property type="match status" value="1"/>
</dbReference>
<keyword evidence="3 7" id="KW-0227">DNA damage</keyword>
<dbReference type="PANTHER" id="PTHR11361">
    <property type="entry name" value="DNA MISMATCH REPAIR PROTEIN MUTS FAMILY MEMBER"/>
    <property type="match status" value="1"/>
</dbReference>
<dbReference type="Pfam" id="PF05188">
    <property type="entry name" value="MutS_II"/>
    <property type="match status" value="1"/>
</dbReference>
<keyword evidence="5 7" id="KW-0238">DNA-binding</keyword>
<dbReference type="Gene3D" id="3.40.1170.10">
    <property type="entry name" value="DNA repair protein MutS, domain I"/>
    <property type="match status" value="1"/>
</dbReference>
<dbReference type="SUPFAM" id="SSF55271">
    <property type="entry name" value="DNA repair protein MutS, domain I"/>
    <property type="match status" value="1"/>
</dbReference>
<feature type="domain" description="DNA mismatch repair proteins mutS family" evidence="8">
    <location>
        <begin position="786"/>
        <end position="802"/>
    </location>
</feature>
<sequence length="1119" mass="125400">MLKFSHCVLLTRVGGFYELYFEQADEYAPLLNIKKTTRKTSKGSKRPAVSMAGFPAYQLERYLKILVQDLSKHVAICDEFLNDAPGRAKGEPLYTRRVSRIVTPGTLIDENFMDPWENNYLLSIHVNPEVLQEKAVKVSPGSSKVSSVLNLPRTEVGLAWIDLSSGDFLTQSTDIASLPSVVARIRPREIVLDSIFSEDQNYQMVSILKEDGHVITFQEPAAQPLGIADWTPMMADVVDDFDPTNFTTGEVAAGGSLLHYVKHQLLGARTRLQAPIRHQAEDYMSIDKNTFRALEIRSTIRDGTHQGSLLHSLKETVTKSGTRLLTQRLSAPSMSLSTINDRLDLVEELIDYPQLRQDIMTLLGQTFDSLRLVTKFTVGRGDADDLMELSKTIVTTSEISEILDEHDTSRKPILKEKNEIVERRRRKCILALRNRFELDHPLKLAQRIQDTIDEEGLSEYHRLEDDQAAEIEELAQDVLGREAGEEDLKAMPKRIQPRPHVIAPSFKSATDGRDDIWIMKRNASKTLKRLHDSLDDLITDKTALEQGLRKELGADSLCLKWTPNLAHIAHVKGKDVSRVTTKYPKSLSSSKSTRSFQVPEWTRLGAQMDDTRFHIRNEEQRVLTELREDVVRNLVKLRRNAAVLDELDVACAFAVLAVENHFTRPIINAGSFHHIIGGRHPVVETGLSQQGRRFAPNDCLLGEEERIWLITGPNMAGKSTYLRQNALISILAQTGSFVPAEYAEIGLVDKIFSRVGSADNLYQDQSTFMVEMLETAQILKEATPRSFVIMDEVGRGTTPEDGIAVGYACLHHLYHVNRSRTLFATHFHALTDMTKHFGKLGCYCNDVAEEEDGSFSYVHRLRKGVNRQSHALKVASVAGIPEDAIAIAAQVLQKLKPETAESKAITATSPSLSTITTTIHHGGLRPTFAITLKLPHSAGAREPTAQPRFNSIIYKFIHRRRRSATTVNLKLSCRASDSYPTRQLHLINSIRKPNRHLHSINRIHTSTHPILIGILPPSTRPTISASPPNPPILPTDIPHHSPPTPPPNIRPTHLLTIKRSPSLRLHRAPRLSIPPLRHGSPKDVYQVRDFERRLCALLWESPACACYGAGAGCVEGFRR</sequence>
<dbReference type="GO" id="GO:0006298">
    <property type="term" value="P:mismatch repair"/>
    <property type="evidence" value="ECO:0007669"/>
    <property type="project" value="InterPro"/>
</dbReference>
<accession>A0AAN6RG77</accession>
<evidence type="ECO:0000259" key="8">
    <source>
        <dbReference type="PROSITE" id="PS00486"/>
    </source>
</evidence>
<dbReference type="GO" id="GO:0043504">
    <property type="term" value="P:mitochondrial DNA repair"/>
    <property type="evidence" value="ECO:0007669"/>
    <property type="project" value="TreeGrafter"/>
</dbReference>
<comment type="similarity">
    <text evidence="1 7">Belongs to the DNA mismatch repair MutS family.</text>
</comment>
<dbReference type="PIRSF" id="PIRSF037677">
    <property type="entry name" value="DNA_mis_repair_Msh6"/>
    <property type="match status" value="1"/>
</dbReference>
<evidence type="ECO:0000256" key="5">
    <source>
        <dbReference type="ARBA" id="ARBA00023125"/>
    </source>
</evidence>
<dbReference type="InterPro" id="IPR036187">
    <property type="entry name" value="DNA_mismatch_repair_MutS_sf"/>
</dbReference>
<name>A0AAN6RG77_9PLEO</name>